<dbReference type="PANTHER" id="PTHR17224">
    <property type="entry name" value="PEPTIDYL-TRNA HYDROLASE"/>
    <property type="match status" value="1"/>
</dbReference>
<evidence type="ECO:0000256" key="4">
    <source>
        <dbReference type="ARBA" id="ARBA00022884"/>
    </source>
</evidence>
<dbReference type="NCBIfam" id="TIGR00447">
    <property type="entry name" value="pth"/>
    <property type="match status" value="1"/>
</dbReference>
<keyword evidence="11" id="KW-1185">Reference proteome</keyword>
<evidence type="ECO:0000256" key="9">
    <source>
        <dbReference type="RuleBase" id="RU004320"/>
    </source>
</evidence>
<comment type="function">
    <text evidence="7">Catalyzes the release of premature peptidyl moieties from peptidyl-tRNA molecules trapped in stalled 50S ribosomal subunits, and thus maintains levels of free tRNAs and 50S ribosomes.</text>
</comment>
<comment type="catalytic activity">
    <reaction evidence="7 8">
        <text>an N-acyl-L-alpha-aminoacyl-tRNA + H2O = an N-acyl-L-amino acid + a tRNA + H(+)</text>
        <dbReference type="Rhea" id="RHEA:54448"/>
        <dbReference type="Rhea" id="RHEA-COMP:10123"/>
        <dbReference type="Rhea" id="RHEA-COMP:13883"/>
        <dbReference type="ChEBI" id="CHEBI:15377"/>
        <dbReference type="ChEBI" id="CHEBI:15378"/>
        <dbReference type="ChEBI" id="CHEBI:59874"/>
        <dbReference type="ChEBI" id="CHEBI:78442"/>
        <dbReference type="ChEBI" id="CHEBI:138191"/>
        <dbReference type="EC" id="3.1.1.29"/>
    </reaction>
</comment>
<feature type="site" description="Stabilizes the basic form of H active site to accept a proton" evidence="7">
    <location>
        <position position="114"/>
    </location>
</feature>
<proteinExistence type="inferred from homology"/>
<organism evidence="10 11">
    <name type="scientific">Yanshouia hominis</name>
    <dbReference type="NCBI Taxonomy" id="2763673"/>
    <lineage>
        <taxon>Bacteria</taxon>
        <taxon>Bacillati</taxon>
        <taxon>Bacillota</taxon>
        <taxon>Clostridia</taxon>
        <taxon>Eubacteriales</taxon>
        <taxon>Oscillospiraceae</taxon>
        <taxon>Yanshouia</taxon>
    </lineage>
</organism>
<comment type="similarity">
    <text evidence="5 7 9">Belongs to the PTH family.</text>
</comment>
<evidence type="ECO:0000256" key="3">
    <source>
        <dbReference type="ARBA" id="ARBA00022801"/>
    </source>
</evidence>
<dbReference type="PANTHER" id="PTHR17224:SF1">
    <property type="entry name" value="PEPTIDYL-TRNA HYDROLASE"/>
    <property type="match status" value="1"/>
</dbReference>
<dbReference type="InterPro" id="IPR001328">
    <property type="entry name" value="Pept_tRNA_hydro"/>
</dbReference>
<feature type="binding site" evidence="7">
    <location>
        <position position="37"/>
    </location>
    <ligand>
        <name>tRNA</name>
        <dbReference type="ChEBI" id="CHEBI:17843"/>
    </ligand>
</feature>
<dbReference type="InterPro" id="IPR018171">
    <property type="entry name" value="Pept_tRNA_hydro_CS"/>
</dbReference>
<name>A0ABR7NKP3_9FIRM</name>
<evidence type="ECO:0000256" key="6">
    <source>
        <dbReference type="ARBA" id="ARBA00050038"/>
    </source>
</evidence>
<comment type="subcellular location">
    <subcellularLocation>
        <location evidence="7">Cytoplasm</location>
    </subcellularLocation>
</comment>
<protein>
    <recommendedName>
        <fullName evidence="6 7">Peptidyl-tRNA hydrolase</fullName>
        <shortName evidence="7">Pth</shortName>
        <ecNumber evidence="1 7">3.1.1.29</ecNumber>
    </recommendedName>
</protein>
<keyword evidence="7" id="KW-0963">Cytoplasm</keyword>
<evidence type="ECO:0000256" key="1">
    <source>
        <dbReference type="ARBA" id="ARBA00013260"/>
    </source>
</evidence>
<reference evidence="10 11" key="1">
    <citation type="submission" date="2020-08" db="EMBL/GenBank/DDBJ databases">
        <title>Genome public.</title>
        <authorList>
            <person name="Liu C."/>
            <person name="Sun Q."/>
        </authorList>
    </citation>
    <scope>NUCLEOTIDE SEQUENCE [LARGE SCALE GENOMIC DNA]</scope>
    <source>
        <strain evidence="10 11">BX1</strain>
    </source>
</reference>
<comment type="caution">
    <text evidence="10">The sequence shown here is derived from an EMBL/GenBank/DDBJ whole genome shotgun (WGS) entry which is preliminary data.</text>
</comment>
<evidence type="ECO:0000313" key="10">
    <source>
        <dbReference type="EMBL" id="MBC8576965.1"/>
    </source>
</evidence>
<evidence type="ECO:0000256" key="8">
    <source>
        <dbReference type="RuleBase" id="RU000673"/>
    </source>
</evidence>
<feature type="site" description="Discriminates between blocked and unblocked aminoacyl-tRNA" evidence="7">
    <location>
        <position position="32"/>
    </location>
</feature>
<sequence>MADLFTLFKQIAQDRAPAPAGPVEWIVAGLGNPGAKYENTRHNVGFLTLDRMAGKLGFRIDRLRFQSLTGEAMIEGRRVLFLKPATFMNLSGQAVVEAMNFYKVPVERVIVIHDDVSLAPGRLRIRQKGSDGGHNGLKNIIYLTGKNTFPRIKIGVGEKPHPDYDMADWVLGVPDAGDRKLIEQAIDKCGGIVPLLVAGRLDEAMNRYNGA</sequence>
<keyword evidence="2 7" id="KW-0820">tRNA-binding</keyword>
<evidence type="ECO:0000256" key="7">
    <source>
        <dbReference type="HAMAP-Rule" id="MF_00083"/>
    </source>
</evidence>
<dbReference type="EC" id="3.1.1.29" evidence="1 7"/>
<evidence type="ECO:0000256" key="5">
    <source>
        <dbReference type="ARBA" id="ARBA00038063"/>
    </source>
</evidence>
<keyword evidence="4 7" id="KW-0694">RNA-binding</keyword>
<evidence type="ECO:0000256" key="2">
    <source>
        <dbReference type="ARBA" id="ARBA00022555"/>
    </source>
</evidence>
<comment type="function">
    <text evidence="7">Hydrolyzes ribosome-free peptidyl-tRNAs (with 1 or more amino acids incorporated), which drop off the ribosome during protein synthesis, or as a result of ribosome stalling.</text>
</comment>
<accession>A0ABR7NKP3</accession>
<dbReference type="RefSeq" id="WP_262400437.1">
    <property type="nucleotide sequence ID" value="NZ_JACRTB010000018.1"/>
</dbReference>
<dbReference type="Pfam" id="PF01195">
    <property type="entry name" value="Pept_tRNA_hydro"/>
    <property type="match status" value="1"/>
</dbReference>
<gene>
    <name evidence="7" type="primary">pth</name>
    <name evidence="10" type="ORF">H8717_11185</name>
</gene>
<comment type="subunit">
    <text evidence="7">Monomer.</text>
</comment>
<feature type="binding site" evidence="7">
    <location>
        <position position="135"/>
    </location>
    <ligand>
        <name>tRNA</name>
        <dbReference type="ChEBI" id="CHEBI:17843"/>
    </ligand>
</feature>
<feature type="active site" description="Proton acceptor" evidence="7">
    <location>
        <position position="42"/>
    </location>
</feature>
<evidence type="ECO:0000313" key="11">
    <source>
        <dbReference type="Proteomes" id="UP000658131"/>
    </source>
</evidence>
<dbReference type="Proteomes" id="UP000658131">
    <property type="component" value="Unassembled WGS sequence"/>
</dbReference>
<dbReference type="CDD" id="cd00462">
    <property type="entry name" value="PTH"/>
    <property type="match status" value="1"/>
</dbReference>
<dbReference type="PROSITE" id="PS01195">
    <property type="entry name" value="PEPT_TRNA_HYDROL_1"/>
    <property type="match status" value="1"/>
</dbReference>
<keyword evidence="3 7" id="KW-0378">Hydrolase</keyword>
<dbReference type="InterPro" id="IPR036416">
    <property type="entry name" value="Pept_tRNA_hydro_sf"/>
</dbReference>
<dbReference type="HAMAP" id="MF_00083">
    <property type="entry name" value="Pept_tRNA_hydro_bact"/>
    <property type="match status" value="1"/>
</dbReference>
<dbReference type="GO" id="GO:0004045">
    <property type="term" value="F:peptidyl-tRNA hydrolase activity"/>
    <property type="evidence" value="ECO:0007669"/>
    <property type="project" value="UniProtKB-EC"/>
</dbReference>
<dbReference type="Gene3D" id="3.40.50.1470">
    <property type="entry name" value="Peptidyl-tRNA hydrolase"/>
    <property type="match status" value="1"/>
</dbReference>
<feature type="binding site" evidence="7">
    <location>
        <position position="89"/>
    </location>
    <ligand>
        <name>tRNA</name>
        <dbReference type="ChEBI" id="CHEBI:17843"/>
    </ligand>
</feature>
<feature type="binding site" evidence="7">
    <location>
        <position position="87"/>
    </location>
    <ligand>
        <name>tRNA</name>
        <dbReference type="ChEBI" id="CHEBI:17843"/>
    </ligand>
</feature>
<dbReference type="SUPFAM" id="SSF53178">
    <property type="entry name" value="Peptidyl-tRNA hydrolase-like"/>
    <property type="match status" value="1"/>
</dbReference>
<dbReference type="PROSITE" id="PS01196">
    <property type="entry name" value="PEPT_TRNA_HYDROL_2"/>
    <property type="match status" value="1"/>
</dbReference>
<dbReference type="EMBL" id="JACRTB010000018">
    <property type="protein sequence ID" value="MBC8576965.1"/>
    <property type="molecule type" value="Genomic_DNA"/>
</dbReference>